<dbReference type="GO" id="GO:0000976">
    <property type="term" value="F:transcription cis-regulatory region binding"/>
    <property type="evidence" value="ECO:0007669"/>
    <property type="project" value="TreeGrafter"/>
</dbReference>
<feature type="compositionally biased region" description="Polar residues" evidence="6">
    <location>
        <begin position="126"/>
        <end position="147"/>
    </location>
</feature>
<feature type="region of interest" description="Disordered" evidence="6">
    <location>
        <begin position="274"/>
        <end position="306"/>
    </location>
</feature>
<evidence type="ECO:0000256" key="5">
    <source>
        <dbReference type="ARBA" id="ARBA00023242"/>
    </source>
</evidence>
<feature type="compositionally biased region" description="Pro residues" evidence="6">
    <location>
        <begin position="659"/>
        <end position="668"/>
    </location>
</feature>
<feature type="region of interest" description="Disordered" evidence="6">
    <location>
        <begin position="39"/>
        <end position="74"/>
    </location>
</feature>
<dbReference type="GO" id="GO:0005634">
    <property type="term" value="C:nucleus"/>
    <property type="evidence" value="ECO:0007669"/>
    <property type="project" value="UniProtKB-SubCell"/>
</dbReference>
<dbReference type="PROSITE" id="PS00463">
    <property type="entry name" value="ZN2_CY6_FUNGAL_1"/>
    <property type="match status" value="1"/>
</dbReference>
<evidence type="ECO:0000313" key="9">
    <source>
        <dbReference type="Proteomes" id="UP000323386"/>
    </source>
</evidence>
<feature type="compositionally biased region" description="Low complexity" evidence="6">
    <location>
        <begin position="626"/>
        <end position="636"/>
    </location>
</feature>
<dbReference type="Proteomes" id="UP000323386">
    <property type="component" value="Unassembled WGS sequence"/>
</dbReference>
<feature type="compositionally biased region" description="Polar residues" evidence="6">
    <location>
        <begin position="640"/>
        <end position="649"/>
    </location>
</feature>
<dbReference type="InterPro" id="IPR001138">
    <property type="entry name" value="Zn2Cys6_DnaBD"/>
</dbReference>
<keyword evidence="2" id="KW-0805">Transcription regulation</keyword>
<feature type="region of interest" description="Disordered" evidence="6">
    <location>
        <begin position="730"/>
        <end position="761"/>
    </location>
</feature>
<dbReference type="InterPro" id="IPR051089">
    <property type="entry name" value="prtT"/>
</dbReference>
<dbReference type="InterPro" id="IPR036864">
    <property type="entry name" value="Zn2-C6_fun-type_DNA-bd_sf"/>
</dbReference>
<keyword evidence="3" id="KW-0238">DNA-binding</keyword>
<dbReference type="SMART" id="SM00066">
    <property type="entry name" value="GAL4"/>
    <property type="match status" value="1"/>
</dbReference>
<dbReference type="SUPFAM" id="SSF57701">
    <property type="entry name" value="Zn2/Cys6 DNA-binding domain"/>
    <property type="match status" value="1"/>
</dbReference>
<feature type="domain" description="Zn(2)-C6 fungal-type" evidence="7">
    <location>
        <begin position="77"/>
        <end position="110"/>
    </location>
</feature>
<evidence type="ECO:0000256" key="4">
    <source>
        <dbReference type="ARBA" id="ARBA00023163"/>
    </source>
</evidence>
<dbReference type="AlphaFoldDB" id="A0A5C3F3K3"/>
<dbReference type="CDD" id="cd00067">
    <property type="entry name" value="GAL4"/>
    <property type="match status" value="1"/>
</dbReference>
<accession>A0A5C3F3K3</accession>
<evidence type="ECO:0000259" key="7">
    <source>
        <dbReference type="PROSITE" id="PS50048"/>
    </source>
</evidence>
<evidence type="ECO:0000256" key="1">
    <source>
        <dbReference type="ARBA" id="ARBA00004123"/>
    </source>
</evidence>
<dbReference type="Gene3D" id="4.10.240.10">
    <property type="entry name" value="Zn(2)-C6 fungal-type DNA-binding domain"/>
    <property type="match status" value="1"/>
</dbReference>
<dbReference type="PROSITE" id="PS50048">
    <property type="entry name" value="ZN2_CY6_FUNGAL_2"/>
    <property type="match status" value="1"/>
</dbReference>
<feature type="compositionally biased region" description="Polar residues" evidence="6">
    <location>
        <begin position="691"/>
        <end position="701"/>
    </location>
</feature>
<dbReference type="GO" id="GO:0008270">
    <property type="term" value="F:zinc ion binding"/>
    <property type="evidence" value="ECO:0007669"/>
    <property type="project" value="InterPro"/>
</dbReference>
<evidence type="ECO:0000256" key="3">
    <source>
        <dbReference type="ARBA" id="ARBA00023125"/>
    </source>
</evidence>
<sequence>MPSPHQKDGSGGRDILPPSSDATAAAPVAAIDGLAQLAAAAAPPSPPTNRPPSNSKPSPLAALADGETPAKRGSNLACLKCRAIKVRCSRAKPTDVRCKRCNRLDLSCEYKQHHRGRKPKKRQKTGTDTLPDDSNASPSAQYASDSDANGDDPSNARPDPDSPSGNSNHEPAPDPGDSIHGRFIGPYLSAILNPATTLSRREALNRSAMSQAAAEEACSIDHIQALITAITWKDPTDRTTNRKLRRAIGYAFELGLLFSFEEFRSEVDSIDAARTSAAENSTPGPSDASTAQQGSGSTVSSSILRRREERDRQRTWIMLCLVQAVLNQGDRDHRPLPLQIPLRYHPDMTTWYHCGGDITLNIDARLAWSLETVALFHEVDDIVELTTRNPNPTSFGVLFHTFGQRADTIRRRWFKVSNGQYRARYPMDESAVAELPYLDAHRQMFLSELHWHWSCKVAAFNEKSLQATRSTRAAAADFLAQPGICFARTAGLALDTLQLFVTNIAKPGYLRVGHDYLVICASQAAKWLFLYRDSIDPMTLLSAHATLLEIVKECSRPQYLPSGEPSNIEREAPGYLVRYVEALINGGLNAALQKMVTRQGSASRKKTLPAELAGQGDAGGRHRFKSGSSGSAPSPGFVSRQPSFGSTPSGLEAQHTPGQPVPSIPLAPPERERRAVPTTRAESSMRFATGNPWSDSGARSGQMPTGFTAMTMPYDRGHRQPASQLTAAYGYGEGTTNAGGSPAPSSPSTASSARVINPPHPAYLSNQQYQYALPAHRPLSGGSFRNGPWSVYEGAESSPDLGQQMSSFTAVQGTPTQSYPDRQLAPGLSQHFATSSALAMDPAQDHNVPLAPAVAPLPADKASLGSLVSLNAQDLSYWDSILGSDLSSFN</sequence>
<name>A0A5C3F3K3_9BASI</name>
<evidence type="ECO:0000256" key="6">
    <source>
        <dbReference type="SAM" id="MobiDB-lite"/>
    </source>
</evidence>
<evidence type="ECO:0000313" key="8">
    <source>
        <dbReference type="EMBL" id="SPO38555.1"/>
    </source>
</evidence>
<feature type="compositionally biased region" description="Low complexity" evidence="6">
    <location>
        <begin position="741"/>
        <end position="753"/>
    </location>
</feature>
<dbReference type="PANTHER" id="PTHR31845">
    <property type="entry name" value="FINGER DOMAIN PROTEIN, PUTATIVE-RELATED"/>
    <property type="match status" value="1"/>
</dbReference>
<keyword evidence="5" id="KW-0539">Nucleus</keyword>
<dbReference type="EMBL" id="OOIP01000010">
    <property type="protein sequence ID" value="SPO38555.1"/>
    <property type="molecule type" value="Genomic_DNA"/>
</dbReference>
<feature type="compositionally biased region" description="Polar residues" evidence="6">
    <location>
        <begin position="277"/>
        <end position="303"/>
    </location>
</feature>
<keyword evidence="4" id="KW-0804">Transcription</keyword>
<keyword evidence="9" id="KW-1185">Reference proteome</keyword>
<protein>
    <recommendedName>
        <fullName evidence="7">Zn(2)-C6 fungal-type domain-containing protein</fullName>
    </recommendedName>
</protein>
<organism evidence="8 9">
    <name type="scientific">Pseudozyma flocculosa</name>
    <dbReference type="NCBI Taxonomy" id="84751"/>
    <lineage>
        <taxon>Eukaryota</taxon>
        <taxon>Fungi</taxon>
        <taxon>Dikarya</taxon>
        <taxon>Basidiomycota</taxon>
        <taxon>Ustilaginomycotina</taxon>
        <taxon>Ustilaginomycetes</taxon>
        <taxon>Ustilaginales</taxon>
        <taxon>Ustilaginaceae</taxon>
        <taxon>Pseudozyma</taxon>
    </lineage>
</organism>
<comment type="subcellular location">
    <subcellularLocation>
        <location evidence="1">Nucleus</location>
    </subcellularLocation>
</comment>
<feature type="compositionally biased region" description="Basic residues" evidence="6">
    <location>
        <begin position="112"/>
        <end position="124"/>
    </location>
</feature>
<feature type="region of interest" description="Disordered" evidence="6">
    <location>
        <begin position="1"/>
        <end position="24"/>
    </location>
</feature>
<feature type="region of interest" description="Disordered" evidence="6">
    <location>
        <begin position="111"/>
        <end position="180"/>
    </location>
</feature>
<reference evidence="8 9" key="1">
    <citation type="submission" date="2018-03" db="EMBL/GenBank/DDBJ databases">
        <authorList>
            <person name="Guldener U."/>
        </authorList>
    </citation>
    <scope>NUCLEOTIDE SEQUENCE [LARGE SCALE GENOMIC DNA]</scope>
    <source>
        <strain evidence="8 9">DAOM196992</strain>
    </source>
</reference>
<feature type="compositionally biased region" description="Basic and acidic residues" evidence="6">
    <location>
        <begin position="1"/>
        <end position="11"/>
    </location>
</feature>
<dbReference type="Pfam" id="PF00172">
    <property type="entry name" value="Zn_clus"/>
    <property type="match status" value="1"/>
</dbReference>
<dbReference type="PANTHER" id="PTHR31845:SF19">
    <property type="entry name" value="TRANSCRIPTION FACTOR DOMAIN-CONTAINING PROTEIN"/>
    <property type="match status" value="1"/>
</dbReference>
<evidence type="ECO:0000256" key="2">
    <source>
        <dbReference type="ARBA" id="ARBA00023015"/>
    </source>
</evidence>
<gene>
    <name evidence="8" type="ORF">PSFLO_04033</name>
</gene>
<dbReference type="GO" id="GO:0000981">
    <property type="term" value="F:DNA-binding transcription factor activity, RNA polymerase II-specific"/>
    <property type="evidence" value="ECO:0007669"/>
    <property type="project" value="InterPro"/>
</dbReference>
<proteinExistence type="predicted"/>
<feature type="region of interest" description="Disordered" evidence="6">
    <location>
        <begin position="599"/>
        <end position="701"/>
    </location>
</feature>
<dbReference type="OrthoDB" id="3163292at2759"/>